<feature type="compositionally biased region" description="Basic and acidic residues" evidence="4">
    <location>
        <begin position="465"/>
        <end position="477"/>
    </location>
</feature>
<feature type="compositionally biased region" description="Basic and acidic residues" evidence="4">
    <location>
        <begin position="48"/>
        <end position="65"/>
    </location>
</feature>
<evidence type="ECO:0000313" key="7">
    <source>
        <dbReference type="EMBL" id="KAJ8029088.1"/>
    </source>
</evidence>
<dbReference type="GO" id="GO:0005737">
    <property type="term" value="C:cytoplasm"/>
    <property type="evidence" value="ECO:0007669"/>
    <property type="project" value="TreeGrafter"/>
</dbReference>
<feature type="compositionally biased region" description="Basic and acidic residues" evidence="4">
    <location>
        <begin position="26"/>
        <end position="35"/>
    </location>
</feature>
<keyword evidence="8" id="KW-1185">Reference proteome</keyword>
<feature type="coiled-coil region" evidence="3">
    <location>
        <begin position="191"/>
        <end position="223"/>
    </location>
</feature>
<feature type="region of interest" description="Disordered" evidence="4">
    <location>
        <begin position="1"/>
        <end position="132"/>
    </location>
</feature>
<dbReference type="Proteomes" id="UP001152320">
    <property type="component" value="Chromosome 14"/>
</dbReference>
<feature type="region of interest" description="Disordered" evidence="4">
    <location>
        <begin position="434"/>
        <end position="487"/>
    </location>
</feature>
<name>A0A9Q1BLT2_HOLLE</name>
<evidence type="ECO:0000256" key="3">
    <source>
        <dbReference type="SAM" id="Coils"/>
    </source>
</evidence>
<evidence type="ECO:0000259" key="6">
    <source>
        <dbReference type="Pfam" id="PF10312"/>
    </source>
</evidence>
<keyword evidence="3" id="KW-0175">Coiled coil</keyword>
<comment type="similarity">
    <text evidence="1">Belongs to the CACTIN family.</text>
</comment>
<feature type="compositionally biased region" description="Basic and acidic residues" evidence="4">
    <location>
        <begin position="86"/>
        <end position="127"/>
    </location>
</feature>
<dbReference type="GO" id="GO:0005681">
    <property type="term" value="C:spliceosomal complex"/>
    <property type="evidence" value="ECO:0007669"/>
    <property type="project" value="TreeGrafter"/>
</dbReference>
<dbReference type="InterPro" id="IPR018816">
    <property type="entry name" value="Cactin_central"/>
</dbReference>
<dbReference type="Pfam" id="PF09732">
    <property type="entry name" value="CactinC_cactus"/>
    <property type="match status" value="1"/>
</dbReference>
<protein>
    <recommendedName>
        <fullName evidence="2">Splicing factor Cactin</fullName>
    </recommendedName>
</protein>
<dbReference type="AlphaFoldDB" id="A0A9Q1BLT2"/>
<comment type="caution">
    <text evidence="7">The sequence shown here is derived from an EMBL/GenBank/DDBJ whole genome shotgun (WGS) entry which is preliminary data.</text>
</comment>
<dbReference type="InterPro" id="IPR019134">
    <property type="entry name" value="Cactin_C"/>
</dbReference>
<dbReference type="PANTHER" id="PTHR21737">
    <property type="entry name" value="POLYGLUTAMINE BINDING PROTEIN 1/MARVEL MEMBRANE-ASSOCIATING DOMAIN CONTAINING 3"/>
    <property type="match status" value="1"/>
</dbReference>
<dbReference type="Pfam" id="PF10312">
    <property type="entry name" value="Cactin_mid"/>
    <property type="match status" value="1"/>
</dbReference>
<proteinExistence type="inferred from homology"/>
<evidence type="ECO:0000259" key="5">
    <source>
        <dbReference type="Pfam" id="PF09732"/>
    </source>
</evidence>
<dbReference type="OrthoDB" id="265955at2759"/>
<reference evidence="7" key="1">
    <citation type="submission" date="2021-10" db="EMBL/GenBank/DDBJ databases">
        <title>Tropical sea cucumber genome reveals ecological adaptation and Cuvierian tubules defense mechanism.</title>
        <authorList>
            <person name="Chen T."/>
        </authorList>
    </citation>
    <scope>NUCLEOTIDE SEQUENCE</scope>
    <source>
        <strain evidence="7">Nanhai2018</strain>
        <tissue evidence="7">Muscle</tissue>
    </source>
</reference>
<evidence type="ECO:0000256" key="4">
    <source>
        <dbReference type="SAM" id="MobiDB-lite"/>
    </source>
</evidence>
<organism evidence="7 8">
    <name type="scientific">Holothuria leucospilota</name>
    <name type="common">Black long sea cucumber</name>
    <name type="synonym">Mertensiothuria leucospilota</name>
    <dbReference type="NCBI Taxonomy" id="206669"/>
    <lineage>
        <taxon>Eukaryota</taxon>
        <taxon>Metazoa</taxon>
        <taxon>Echinodermata</taxon>
        <taxon>Eleutherozoa</taxon>
        <taxon>Echinozoa</taxon>
        <taxon>Holothuroidea</taxon>
        <taxon>Aspidochirotacea</taxon>
        <taxon>Aspidochirotida</taxon>
        <taxon>Holothuriidae</taxon>
        <taxon>Holothuria</taxon>
    </lineage>
</organism>
<dbReference type="GO" id="GO:0045292">
    <property type="term" value="P:mRNA cis splicing, via spliceosome"/>
    <property type="evidence" value="ECO:0007669"/>
    <property type="project" value="TreeGrafter"/>
</dbReference>
<feature type="compositionally biased region" description="Basic residues" evidence="4">
    <location>
        <begin position="66"/>
        <end position="80"/>
    </location>
</feature>
<sequence>MGKSDKKKHRRERSRSRSRNRGTSRSPDRDRDRSYKTKRRRSPSSSEDSGRDSDDRYHSKRDRSPQRRHRGRKGKSRSRSRSPLVMKKEESRPLTKEERRKQKELLKATETLEEKRLRRMKKKEEKDRRRKEKMGWDEEMMGYTNEDNPFGDPNLLDTFVWQKKNETLGLSEVDPEKLRRMGKGQQIENRLELQKVKQRRLQREREREEREQELEELQRMREAEYYKEWERQEDQFHLNQAKLRSKIRMQDGRAKPIDVLAQYISQDSTEDDLTIEMQEPYNVLTGLTIRDLEDLLEDIKVYLEMEKHTNLEFWRDITTITEDELAKLRKIDPENKAAQDRREGINASVSSEVASIFQGKTHSQLTALKSSINERIKSGSAVDIGYWESLLQQLSSHMARARLKERHQDRLRNKLAILRQQQGVEATALFPSVIPAAGSSGSSDNRVKREKEIDPDEEIPDPDEERAGPSNERHQEDSGEEEEETEILTEEDLIAESQEDYLQGSYSPKLIDPKDLPFDTMIYDPEEDIDKLDQARKQLLATGSAEATKESEFIKKAKEGMGLDEGTFGVEMELDDKPYLWADKYRPRKPRYFNRVHTGFEWNKYNQTHYDMDNPPPKIVQGYKFNIFYPDLIDKRNTPEYTLVPSPDNKEFAVLTFSAGPPYEDIAFKIVNREWELSHRHGFRCQFSNSIFQLWFRFKRYRYRR</sequence>
<feature type="compositionally biased region" description="Basic residues" evidence="4">
    <location>
        <begin position="1"/>
        <end position="22"/>
    </location>
</feature>
<accession>A0A9Q1BLT2</accession>
<feature type="compositionally biased region" description="Acidic residues" evidence="4">
    <location>
        <begin position="478"/>
        <end position="487"/>
    </location>
</feature>
<evidence type="ECO:0000256" key="2">
    <source>
        <dbReference type="ARBA" id="ARBA00034534"/>
    </source>
</evidence>
<dbReference type="SMART" id="SM01050">
    <property type="entry name" value="CactinC_cactus"/>
    <property type="match status" value="1"/>
</dbReference>
<feature type="domain" description="Splicing factor Cactin C-terminal" evidence="5">
    <location>
        <begin position="581"/>
        <end position="705"/>
    </location>
</feature>
<feature type="compositionally biased region" description="Acidic residues" evidence="4">
    <location>
        <begin position="453"/>
        <end position="464"/>
    </location>
</feature>
<evidence type="ECO:0000313" key="8">
    <source>
        <dbReference type="Proteomes" id="UP001152320"/>
    </source>
</evidence>
<gene>
    <name evidence="7" type="ORF">HOLleu_28401</name>
</gene>
<evidence type="ECO:0000256" key="1">
    <source>
        <dbReference type="ARBA" id="ARBA00006895"/>
    </source>
</evidence>
<dbReference type="PANTHER" id="PTHR21737:SF4">
    <property type="entry name" value="SPLICING FACTOR CACTIN"/>
    <property type="match status" value="1"/>
</dbReference>
<feature type="domain" description="Splicing factor cactin central" evidence="6">
    <location>
        <begin position="219"/>
        <end position="407"/>
    </location>
</feature>
<dbReference type="EMBL" id="JAIZAY010000014">
    <property type="protein sequence ID" value="KAJ8029088.1"/>
    <property type="molecule type" value="Genomic_DNA"/>
</dbReference>